<dbReference type="InterPro" id="IPR020602">
    <property type="entry name" value="GTP_CycHdrlase_I_dom"/>
</dbReference>
<dbReference type="Gene3D" id="3.30.1130.10">
    <property type="match status" value="1"/>
</dbReference>
<dbReference type="FunFam" id="3.30.1130.10:FF:000001">
    <property type="entry name" value="GTP cyclohydrolase 1"/>
    <property type="match status" value="1"/>
</dbReference>
<evidence type="ECO:0000313" key="6">
    <source>
        <dbReference type="EMBL" id="SVB32783.1"/>
    </source>
</evidence>
<evidence type="ECO:0000256" key="3">
    <source>
        <dbReference type="ARBA" id="ARBA00012715"/>
    </source>
</evidence>
<dbReference type="Gene3D" id="1.10.286.10">
    <property type="match status" value="1"/>
</dbReference>
<dbReference type="GO" id="GO:0008270">
    <property type="term" value="F:zinc ion binding"/>
    <property type="evidence" value="ECO:0007669"/>
    <property type="project" value="TreeGrafter"/>
</dbReference>
<dbReference type="InterPro" id="IPR043133">
    <property type="entry name" value="GTP-CH-I_C/QueF"/>
</dbReference>
<dbReference type="NCBIfam" id="NF006825">
    <property type="entry name" value="PRK09347.1-2"/>
    <property type="match status" value="1"/>
</dbReference>
<dbReference type="AlphaFoldDB" id="A0A382D5E8"/>
<sequence>MRRNKVDKDKVQQSIQLLLEGLGVDLDNTHYRKTAERAANAWVEELCSGLGEKKFSLTTFPIGNNYEPSMVVLQHIPVRSVCAHHLLPFYGEATVAYIPDERLCGLSKLSRIVDYFARRPQVQEELTSDITNFLCEQLSPQGAGVIVKATHMCMAMRGVSHDGVMTTSSLKGSFLNDGTVRAEFMALANTQSLNKL</sequence>
<gene>
    <name evidence="6" type="ORF">METZ01_LOCUS185637</name>
</gene>
<comment type="pathway">
    <text evidence="2">Cofactor biosynthesis; 7,8-dihydroneopterin triphosphate biosynthesis; 7,8-dihydroneopterin triphosphate from GTP: step 1/1.</text>
</comment>
<organism evidence="6">
    <name type="scientific">marine metagenome</name>
    <dbReference type="NCBI Taxonomy" id="408172"/>
    <lineage>
        <taxon>unclassified sequences</taxon>
        <taxon>metagenomes</taxon>
        <taxon>ecological metagenomes</taxon>
    </lineage>
</organism>
<dbReference type="InterPro" id="IPR043134">
    <property type="entry name" value="GTP-CH-I_N"/>
</dbReference>
<reference evidence="6" key="1">
    <citation type="submission" date="2018-05" db="EMBL/GenBank/DDBJ databases">
        <authorList>
            <person name="Lanie J.A."/>
            <person name="Ng W.-L."/>
            <person name="Kazmierczak K.M."/>
            <person name="Andrzejewski T.M."/>
            <person name="Davidsen T.M."/>
            <person name="Wayne K.J."/>
            <person name="Tettelin H."/>
            <person name="Glass J.I."/>
            <person name="Rusch D."/>
            <person name="Podicherti R."/>
            <person name="Tsui H.-C.T."/>
            <person name="Winkler M.E."/>
        </authorList>
    </citation>
    <scope>NUCLEOTIDE SEQUENCE</scope>
</reference>
<evidence type="ECO:0000256" key="4">
    <source>
        <dbReference type="ARBA" id="ARBA00022801"/>
    </source>
</evidence>
<dbReference type="UniPathway" id="UPA00848">
    <property type="reaction ID" value="UER00151"/>
</dbReference>
<dbReference type="PANTHER" id="PTHR11109">
    <property type="entry name" value="GTP CYCLOHYDROLASE I"/>
    <property type="match status" value="1"/>
</dbReference>
<comment type="catalytic activity">
    <reaction evidence="1">
        <text>GTP + H2O = 7,8-dihydroneopterin 3'-triphosphate + formate + H(+)</text>
        <dbReference type="Rhea" id="RHEA:17473"/>
        <dbReference type="ChEBI" id="CHEBI:15377"/>
        <dbReference type="ChEBI" id="CHEBI:15378"/>
        <dbReference type="ChEBI" id="CHEBI:15740"/>
        <dbReference type="ChEBI" id="CHEBI:37565"/>
        <dbReference type="ChEBI" id="CHEBI:58462"/>
        <dbReference type="EC" id="3.5.4.16"/>
    </reaction>
</comment>
<dbReference type="EC" id="3.5.4.16" evidence="3"/>
<proteinExistence type="inferred from homology"/>
<feature type="domain" description="GTP cyclohydrolase I" evidence="5">
    <location>
        <begin position="12"/>
        <end position="188"/>
    </location>
</feature>
<dbReference type="InterPro" id="IPR001474">
    <property type="entry name" value="GTP_CycHdrlase_I"/>
</dbReference>
<dbReference type="SUPFAM" id="SSF55620">
    <property type="entry name" value="Tetrahydrobiopterin biosynthesis enzymes-like"/>
    <property type="match status" value="1"/>
</dbReference>
<name>A0A382D5E8_9ZZZZ</name>
<protein>
    <recommendedName>
        <fullName evidence="3">GTP cyclohydrolase I</fullName>
        <ecNumber evidence="3">3.5.4.16</ecNumber>
    </recommendedName>
</protein>
<dbReference type="HAMAP" id="MF_00223">
    <property type="entry name" value="FolE"/>
    <property type="match status" value="1"/>
</dbReference>
<dbReference type="GO" id="GO:0046654">
    <property type="term" value="P:tetrahydrofolate biosynthetic process"/>
    <property type="evidence" value="ECO:0007669"/>
    <property type="project" value="InterPro"/>
</dbReference>
<dbReference type="GO" id="GO:0005525">
    <property type="term" value="F:GTP binding"/>
    <property type="evidence" value="ECO:0007669"/>
    <property type="project" value="TreeGrafter"/>
</dbReference>
<dbReference type="EMBL" id="UINC01037382">
    <property type="protein sequence ID" value="SVB32783.1"/>
    <property type="molecule type" value="Genomic_DNA"/>
</dbReference>
<evidence type="ECO:0000256" key="2">
    <source>
        <dbReference type="ARBA" id="ARBA00005080"/>
    </source>
</evidence>
<dbReference type="Pfam" id="PF01227">
    <property type="entry name" value="GTP_cyclohydroI"/>
    <property type="match status" value="1"/>
</dbReference>
<dbReference type="GO" id="GO:0003934">
    <property type="term" value="F:GTP cyclohydrolase I activity"/>
    <property type="evidence" value="ECO:0007669"/>
    <property type="project" value="UniProtKB-EC"/>
</dbReference>
<dbReference type="PANTHER" id="PTHR11109:SF7">
    <property type="entry name" value="GTP CYCLOHYDROLASE 1"/>
    <property type="match status" value="1"/>
</dbReference>
<evidence type="ECO:0000259" key="5">
    <source>
        <dbReference type="Pfam" id="PF01227"/>
    </source>
</evidence>
<dbReference type="NCBIfam" id="NF006826">
    <property type="entry name" value="PRK09347.1-3"/>
    <property type="match status" value="1"/>
</dbReference>
<evidence type="ECO:0000256" key="1">
    <source>
        <dbReference type="ARBA" id="ARBA00001052"/>
    </source>
</evidence>
<dbReference type="GO" id="GO:0005737">
    <property type="term" value="C:cytoplasm"/>
    <property type="evidence" value="ECO:0007669"/>
    <property type="project" value="TreeGrafter"/>
</dbReference>
<keyword evidence="4" id="KW-0378">Hydrolase</keyword>
<dbReference type="GO" id="GO:0006729">
    <property type="term" value="P:tetrahydrobiopterin biosynthetic process"/>
    <property type="evidence" value="ECO:0007669"/>
    <property type="project" value="TreeGrafter"/>
</dbReference>
<accession>A0A382D5E8</accession>